<dbReference type="Gene3D" id="3.40.50.300">
    <property type="entry name" value="P-loop containing nucleotide triphosphate hydrolases"/>
    <property type="match status" value="1"/>
</dbReference>
<evidence type="ECO:0000256" key="2">
    <source>
        <dbReference type="SAM" id="MobiDB-lite"/>
    </source>
</evidence>
<sequence>MSKPVTSPPSASEKACAEGRASDAAIPIPGSPPDTAASSEDGLDQQQTLDEAFGFDPLDVSSPVPVDHRPHSMTPAQLDPESNGPERRTGWRGIRQADGLVDPPRLLAELALEAVLPARLARGLRAGHALVVVVLVPSAGWVAPVEAAFRTVGQGRARIVTRATRPRGTVEIERDAEAADRIAAAGPLVAITPDLGFLAPILVCAADHTLTVPPLDARLVRRAVGLWCGRRSRKAVAAQDLSGLDLLDIAAALRAGATPSACLARIRRASRARVGIPTTTDIPSLDQLTGYGEALDWSRRTVADIARVRAGTLSPQSLESIVWFGPPGTGKTTLARATAAAAGVTCVETSVASWFVESNGYLDQVLRQVTAFTERLELAAKRDGTALGYLDELDALPSRARLDDRNASYWQSLVVHVLTCTERLRRLGVVLIAATNFVGRLDPALLRPGRFDRQMLIGPPDEAGRLGILRHHLGQDLREIDLAPAARLSGGRTGADLAGSVRGARARARAAGRAILLDDVLAEIAPAETRCEAELRAVALHEAGHALAAFRLGLRVAEVSIISGANYGGRTIIAFEQTLPDRAGLERRVVGLLAGRAADTVLGCGATAGAAGDLREATRQVAALHASFGLGDTLRAVVDAEQAAALLREDTALAERVEADLRRLQGVAESMVRADRGAIRALVDSLLAKRTLNGDEVGEILDRYRPRIRVRASRSRPGQSAVAPSRSTGSHA</sequence>
<dbReference type="InterPro" id="IPR027417">
    <property type="entry name" value="P-loop_NTPase"/>
</dbReference>
<comment type="similarity">
    <text evidence="1">Belongs to the AAA ATPase family.</text>
</comment>
<dbReference type="GO" id="GO:0005886">
    <property type="term" value="C:plasma membrane"/>
    <property type="evidence" value="ECO:0007669"/>
    <property type="project" value="TreeGrafter"/>
</dbReference>
<name>A0A512JR70_9HYPH</name>
<dbReference type="Pfam" id="PF01434">
    <property type="entry name" value="Peptidase_M41"/>
    <property type="match status" value="1"/>
</dbReference>
<accession>A0A512JR70</accession>
<dbReference type="Gene3D" id="1.10.8.60">
    <property type="match status" value="1"/>
</dbReference>
<dbReference type="RefSeq" id="WP_147048823.1">
    <property type="nucleotide sequence ID" value="NZ_BJZV01000042.1"/>
</dbReference>
<dbReference type="GO" id="GO:0004176">
    <property type="term" value="F:ATP-dependent peptidase activity"/>
    <property type="evidence" value="ECO:0007669"/>
    <property type="project" value="InterPro"/>
</dbReference>
<dbReference type="InterPro" id="IPR000642">
    <property type="entry name" value="Peptidase_M41"/>
</dbReference>
<protein>
    <recommendedName>
        <fullName evidence="3">AAA+ ATPase domain-containing protein</fullName>
    </recommendedName>
</protein>
<keyword evidence="5" id="KW-1185">Reference proteome</keyword>
<organism evidence="4 5">
    <name type="scientific">Methylobacterium gnaphalii</name>
    <dbReference type="NCBI Taxonomy" id="1010610"/>
    <lineage>
        <taxon>Bacteria</taxon>
        <taxon>Pseudomonadati</taxon>
        <taxon>Pseudomonadota</taxon>
        <taxon>Alphaproteobacteria</taxon>
        <taxon>Hyphomicrobiales</taxon>
        <taxon>Methylobacteriaceae</taxon>
        <taxon>Methylobacterium</taxon>
    </lineage>
</organism>
<dbReference type="Proteomes" id="UP000321750">
    <property type="component" value="Unassembled WGS sequence"/>
</dbReference>
<evidence type="ECO:0000259" key="3">
    <source>
        <dbReference type="SMART" id="SM00382"/>
    </source>
</evidence>
<dbReference type="InterPro" id="IPR003959">
    <property type="entry name" value="ATPase_AAA_core"/>
</dbReference>
<comment type="caution">
    <text evidence="4">The sequence shown here is derived from an EMBL/GenBank/DDBJ whole genome shotgun (WGS) entry which is preliminary data.</text>
</comment>
<dbReference type="GO" id="GO:0006508">
    <property type="term" value="P:proteolysis"/>
    <property type="evidence" value="ECO:0007669"/>
    <property type="project" value="InterPro"/>
</dbReference>
<dbReference type="SUPFAM" id="SSF52540">
    <property type="entry name" value="P-loop containing nucleoside triphosphate hydrolases"/>
    <property type="match status" value="1"/>
</dbReference>
<dbReference type="InterPro" id="IPR037219">
    <property type="entry name" value="Peptidase_M41-like"/>
</dbReference>
<proteinExistence type="inferred from homology"/>
<dbReference type="GO" id="GO:0016887">
    <property type="term" value="F:ATP hydrolysis activity"/>
    <property type="evidence" value="ECO:0007669"/>
    <property type="project" value="InterPro"/>
</dbReference>
<dbReference type="Gene3D" id="1.20.58.760">
    <property type="entry name" value="Peptidase M41"/>
    <property type="match status" value="1"/>
</dbReference>
<evidence type="ECO:0000256" key="1">
    <source>
        <dbReference type="RuleBase" id="RU003651"/>
    </source>
</evidence>
<dbReference type="AlphaFoldDB" id="A0A512JR70"/>
<dbReference type="SUPFAM" id="SSF140990">
    <property type="entry name" value="FtsH protease domain-like"/>
    <property type="match status" value="1"/>
</dbReference>
<dbReference type="PANTHER" id="PTHR23076:SF97">
    <property type="entry name" value="ATP-DEPENDENT ZINC METALLOPROTEASE YME1L1"/>
    <property type="match status" value="1"/>
</dbReference>
<evidence type="ECO:0000313" key="5">
    <source>
        <dbReference type="Proteomes" id="UP000321750"/>
    </source>
</evidence>
<dbReference type="GO" id="GO:0030163">
    <property type="term" value="P:protein catabolic process"/>
    <property type="evidence" value="ECO:0007669"/>
    <property type="project" value="TreeGrafter"/>
</dbReference>
<reference evidence="4 5" key="1">
    <citation type="submission" date="2019-07" db="EMBL/GenBank/DDBJ databases">
        <title>Whole genome shotgun sequence of Methylobacterium gnaphalii NBRC 107716.</title>
        <authorList>
            <person name="Hosoyama A."/>
            <person name="Uohara A."/>
            <person name="Ohji S."/>
            <person name="Ichikawa N."/>
        </authorList>
    </citation>
    <scope>NUCLEOTIDE SEQUENCE [LARGE SCALE GENOMIC DNA]</scope>
    <source>
        <strain evidence="4 5">NBRC 107716</strain>
    </source>
</reference>
<feature type="domain" description="AAA+ ATPase" evidence="3">
    <location>
        <begin position="317"/>
        <end position="461"/>
    </location>
</feature>
<dbReference type="PROSITE" id="PS00674">
    <property type="entry name" value="AAA"/>
    <property type="match status" value="1"/>
</dbReference>
<keyword evidence="1" id="KW-0067">ATP-binding</keyword>
<dbReference type="EMBL" id="BJZV01000042">
    <property type="protein sequence ID" value="GEP12457.1"/>
    <property type="molecule type" value="Genomic_DNA"/>
</dbReference>
<gene>
    <name evidence="4" type="ORF">MGN01_43020</name>
</gene>
<feature type="region of interest" description="Disordered" evidence="2">
    <location>
        <begin position="711"/>
        <end position="732"/>
    </location>
</feature>
<dbReference type="InterPro" id="IPR003593">
    <property type="entry name" value="AAA+_ATPase"/>
</dbReference>
<dbReference type="SMART" id="SM00382">
    <property type="entry name" value="AAA"/>
    <property type="match status" value="1"/>
</dbReference>
<feature type="compositionally biased region" description="Polar residues" evidence="2">
    <location>
        <begin position="1"/>
        <end position="10"/>
    </location>
</feature>
<dbReference type="Pfam" id="PF00004">
    <property type="entry name" value="AAA"/>
    <property type="match status" value="1"/>
</dbReference>
<dbReference type="GO" id="GO:0004222">
    <property type="term" value="F:metalloendopeptidase activity"/>
    <property type="evidence" value="ECO:0007669"/>
    <property type="project" value="InterPro"/>
</dbReference>
<dbReference type="GO" id="GO:0005524">
    <property type="term" value="F:ATP binding"/>
    <property type="evidence" value="ECO:0007669"/>
    <property type="project" value="UniProtKB-KW"/>
</dbReference>
<keyword evidence="1" id="KW-0547">Nucleotide-binding</keyword>
<dbReference type="OrthoDB" id="9809379at2"/>
<feature type="region of interest" description="Disordered" evidence="2">
    <location>
        <begin position="1"/>
        <end position="90"/>
    </location>
</feature>
<dbReference type="PANTHER" id="PTHR23076">
    <property type="entry name" value="METALLOPROTEASE M41 FTSH"/>
    <property type="match status" value="1"/>
</dbReference>
<dbReference type="InterPro" id="IPR003960">
    <property type="entry name" value="ATPase_AAA_CS"/>
</dbReference>
<evidence type="ECO:0000313" key="4">
    <source>
        <dbReference type="EMBL" id="GEP12457.1"/>
    </source>
</evidence>